<evidence type="ECO:0000256" key="6">
    <source>
        <dbReference type="ARBA" id="ARBA00022958"/>
    </source>
</evidence>
<reference evidence="13" key="1">
    <citation type="submission" date="2020-02" db="EMBL/GenBank/DDBJ databases">
        <authorList>
            <person name="Meier V. D."/>
        </authorList>
    </citation>
    <scope>NUCLEOTIDE SEQUENCE</scope>
    <source>
        <strain evidence="13">AVDCRST_MAG14</strain>
    </source>
</reference>
<sequence>MKVPLDLLGIALIVVVIVEFSADLSPGWESALGAVNWFIYVAFALNFLVQFALAPFKGRYLRRNWLAAISVLLPALRALRVLRAVRAAARSLRLVRVLTATNRGTRSLNYMLRGHQFGRVLGLTVAVIAVGAAVLAYFETGGGQLGTGYGEALWWATAFVTTLGSDFQPGTVEGRIVATLLVVWGLGVFGFLTGAVASYFVGQDAAGGDVAGVTGEEIRDLRQEVAELKAMLGEALATRRAEGGEERRT</sequence>
<evidence type="ECO:0000313" key="13">
    <source>
        <dbReference type="EMBL" id="CAA9445964.1"/>
    </source>
</evidence>
<evidence type="ECO:0000256" key="11">
    <source>
        <dbReference type="SAM" id="Phobius"/>
    </source>
</evidence>
<evidence type="ECO:0000256" key="1">
    <source>
        <dbReference type="ARBA" id="ARBA00004141"/>
    </source>
</evidence>
<feature type="domain" description="Ion transport" evidence="12">
    <location>
        <begin position="13"/>
        <end position="203"/>
    </location>
</feature>
<feature type="transmembrane region" description="Helical" evidence="11">
    <location>
        <begin position="37"/>
        <end position="56"/>
    </location>
</feature>
<keyword evidence="5" id="KW-0631">Potassium channel</keyword>
<dbReference type="EMBL" id="CADCVG010000018">
    <property type="protein sequence ID" value="CAA9445964.1"/>
    <property type="molecule type" value="Genomic_DNA"/>
</dbReference>
<evidence type="ECO:0000256" key="7">
    <source>
        <dbReference type="ARBA" id="ARBA00022989"/>
    </source>
</evidence>
<keyword evidence="8" id="KW-0406">Ion transport</keyword>
<evidence type="ECO:0000256" key="9">
    <source>
        <dbReference type="ARBA" id="ARBA00023136"/>
    </source>
</evidence>
<keyword evidence="9 11" id="KW-0472">Membrane</keyword>
<feature type="transmembrane region" description="Helical" evidence="11">
    <location>
        <begin position="120"/>
        <end position="138"/>
    </location>
</feature>
<dbReference type="GO" id="GO:0005249">
    <property type="term" value="F:voltage-gated potassium channel activity"/>
    <property type="evidence" value="ECO:0007669"/>
    <property type="project" value="InterPro"/>
</dbReference>
<dbReference type="SUPFAM" id="SSF81324">
    <property type="entry name" value="Voltage-gated potassium channels"/>
    <property type="match status" value="1"/>
</dbReference>
<dbReference type="GO" id="GO:0001508">
    <property type="term" value="P:action potential"/>
    <property type="evidence" value="ECO:0007669"/>
    <property type="project" value="TreeGrafter"/>
</dbReference>
<evidence type="ECO:0000256" key="10">
    <source>
        <dbReference type="ARBA" id="ARBA00023303"/>
    </source>
</evidence>
<dbReference type="Pfam" id="PF00520">
    <property type="entry name" value="Ion_trans"/>
    <property type="match status" value="1"/>
</dbReference>
<evidence type="ECO:0000256" key="5">
    <source>
        <dbReference type="ARBA" id="ARBA00022826"/>
    </source>
</evidence>
<dbReference type="InterPro" id="IPR005821">
    <property type="entry name" value="Ion_trans_dom"/>
</dbReference>
<keyword evidence="3" id="KW-0633">Potassium transport</keyword>
<keyword evidence="7 11" id="KW-1133">Transmembrane helix</keyword>
<dbReference type="AlphaFoldDB" id="A0A6J4QPW5"/>
<evidence type="ECO:0000256" key="3">
    <source>
        <dbReference type="ARBA" id="ARBA00022538"/>
    </source>
</evidence>
<dbReference type="Gene3D" id="1.10.287.70">
    <property type="match status" value="1"/>
</dbReference>
<comment type="subcellular location">
    <subcellularLocation>
        <location evidence="1">Membrane</location>
        <topology evidence="1">Multi-pass membrane protein</topology>
    </subcellularLocation>
</comment>
<feature type="transmembrane region" description="Helical" evidence="11">
    <location>
        <begin position="176"/>
        <end position="201"/>
    </location>
</feature>
<evidence type="ECO:0000256" key="8">
    <source>
        <dbReference type="ARBA" id="ARBA00023065"/>
    </source>
</evidence>
<dbReference type="InterPro" id="IPR028325">
    <property type="entry name" value="VG_K_chnl"/>
</dbReference>
<keyword evidence="2" id="KW-0813">Transport</keyword>
<proteinExistence type="predicted"/>
<keyword evidence="6" id="KW-0630">Potassium</keyword>
<protein>
    <recommendedName>
        <fullName evidence="12">Ion transport domain-containing protein</fullName>
    </recommendedName>
</protein>
<accession>A0A6J4QPW5</accession>
<keyword evidence="10" id="KW-0407">Ion channel</keyword>
<evidence type="ECO:0000256" key="4">
    <source>
        <dbReference type="ARBA" id="ARBA00022692"/>
    </source>
</evidence>
<organism evidence="13">
    <name type="scientific">uncultured Rubrobacteraceae bacterium</name>
    <dbReference type="NCBI Taxonomy" id="349277"/>
    <lineage>
        <taxon>Bacteria</taxon>
        <taxon>Bacillati</taxon>
        <taxon>Actinomycetota</taxon>
        <taxon>Rubrobacteria</taxon>
        <taxon>Rubrobacterales</taxon>
        <taxon>Rubrobacteraceae</taxon>
        <taxon>environmental samples</taxon>
    </lineage>
</organism>
<name>A0A6J4QPW5_9ACTN</name>
<dbReference type="PANTHER" id="PTHR11537">
    <property type="entry name" value="VOLTAGE-GATED POTASSIUM CHANNEL"/>
    <property type="match status" value="1"/>
</dbReference>
<gene>
    <name evidence="13" type="ORF">AVDCRST_MAG14-418</name>
</gene>
<evidence type="ECO:0000256" key="2">
    <source>
        <dbReference type="ARBA" id="ARBA00022448"/>
    </source>
</evidence>
<evidence type="ECO:0000259" key="12">
    <source>
        <dbReference type="Pfam" id="PF00520"/>
    </source>
</evidence>
<dbReference type="PANTHER" id="PTHR11537:SF254">
    <property type="entry name" value="POTASSIUM VOLTAGE-GATED CHANNEL PROTEIN SHAB"/>
    <property type="match status" value="1"/>
</dbReference>
<dbReference type="GO" id="GO:0008076">
    <property type="term" value="C:voltage-gated potassium channel complex"/>
    <property type="evidence" value="ECO:0007669"/>
    <property type="project" value="InterPro"/>
</dbReference>
<keyword evidence="4 11" id="KW-0812">Transmembrane</keyword>